<gene>
    <name evidence="2" type="primary">LOC142173380</name>
</gene>
<evidence type="ECO:0000313" key="1">
    <source>
        <dbReference type="Proteomes" id="UP000790787"/>
    </source>
</evidence>
<proteinExistence type="predicted"/>
<sequence length="225" mass="25846">MGVTDVDPKNPIVVGNSQIYSSLSEQVDPCHPYFLTSSDNPGVNLININFDGTNYANWRKGWQRCNDMVIAWLLNSRSRDIAGSVSNRIWMKNFRMNWRRSMVKQMTHNAKINEDQKLIQLLMGLNDAYFDAIESILMMKPLPSIAHAYSALLHQESQREVHSNSSSITDSTTFRTSGQKWNAQRTTNDYKSTNLSYNAGIKKNDLYCNYGKKNLGMLRKNTTYW</sequence>
<reference evidence="2" key="2">
    <citation type="submission" date="2025-08" db="UniProtKB">
        <authorList>
            <consortium name="RefSeq"/>
        </authorList>
    </citation>
    <scope>IDENTIFICATION</scope>
    <source>
        <tissue evidence="2">Leaf</tissue>
    </source>
</reference>
<dbReference type="Proteomes" id="UP000790787">
    <property type="component" value="Chromosome 19"/>
</dbReference>
<name>A0AC58TCX0_TOBAC</name>
<accession>A0AC58TCX0</accession>
<reference evidence="1" key="1">
    <citation type="journal article" date="2014" name="Nat. Commun.">
        <title>The tobacco genome sequence and its comparison with those of tomato and potato.</title>
        <authorList>
            <person name="Sierro N."/>
            <person name="Battey J.N."/>
            <person name="Ouadi S."/>
            <person name="Bakaher N."/>
            <person name="Bovet L."/>
            <person name="Willig A."/>
            <person name="Goepfert S."/>
            <person name="Peitsch M.C."/>
            <person name="Ivanov N.V."/>
        </authorList>
    </citation>
    <scope>NUCLEOTIDE SEQUENCE [LARGE SCALE GENOMIC DNA]</scope>
</reference>
<protein>
    <submittedName>
        <fullName evidence="2">Uncharacterized protein LOC142173380</fullName>
    </submittedName>
</protein>
<organism evidence="1 2">
    <name type="scientific">Nicotiana tabacum</name>
    <name type="common">Common tobacco</name>
    <dbReference type="NCBI Taxonomy" id="4097"/>
    <lineage>
        <taxon>Eukaryota</taxon>
        <taxon>Viridiplantae</taxon>
        <taxon>Streptophyta</taxon>
        <taxon>Embryophyta</taxon>
        <taxon>Tracheophyta</taxon>
        <taxon>Spermatophyta</taxon>
        <taxon>Magnoliopsida</taxon>
        <taxon>eudicotyledons</taxon>
        <taxon>Gunneridae</taxon>
        <taxon>Pentapetalae</taxon>
        <taxon>asterids</taxon>
        <taxon>lamiids</taxon>
        <taxon>Solanales</taxon>
        <taxon>Solanaceae</taxon>
        <taxon>Nicotianoideae</taxon>
        <taxon>Nicotianeae</taxon>
        <taxon>Nicotiana</taxon>
    </lineage>
</organism>
<dbReference type="RefSeq" id="XP_075095060.1">
    <property type="nucleotide sequence ID" value="XM_075238959.1"/>
</dbReference>
<keyword evidence="1" id="KW-1185">Reference proteome</keyword>
<evidence type="ECO:0000313" key="2">
    <source>
        <dbReference type="RefSeq" id="XP_075095060.1"/>
    </source>
</evidence>